<feature type="transmembrane region" description="Helical" evidence="7">
    <location>
        <begin position="53"/>
        <end position="75"/>
    </location>
</feature>
<keyword evidence="2" id="KW-1003">Cell membrane</keyword>
<feature type="transmembrane region" description="Helical" evidence="7">
    <location>
        <begin position="136"/>
        <end position="157"/>
    </location>
</feature>
<dbReference type="GO" id="GO:0005886">
    <property type="term" value="C:plasma membrane"/>
    <property type="evidence" value="ECO:0007669"/>
    <property type="project" value="UniProtKB-SubCell"/>
</dbReference>
<name>A0A6P2CFK5_9NOCA</name>
<accession>A0A6P2CFK5</accession>
<evidence type="ECO:0000256" key="3">
    <source>
        <dbReference type="ARBA" id="ARBA00022692"/>
    </source>
</evidence>
<feature type="transmembrane region" description="Helical" evidence="7">
    <location>
        <begin position="164"/>
        <end position="183"/>
    </location>
</feature>
<comment type="caution">
    <text evidence="8">The sequence shown here is derived from an EMBL/GenBank/DDBJ whole genome shotgun (WGS) entry which is preliminary data.</text>
</comment>
<evidence type="ECO:0000256" key="4">
    <source>
        <dbReference type="ARBA" id="ARBA00022989"/>
    </source>
</evidence>
<keyword evidence="3 7" id="KW-0812">Transmembrane</keyword>
<comment type="subcellular location">
    <subcellularLocation>
        <location evidence="1">Cell membrane</location>
        <topology evidence="1">Multi-pass membrane protein</topology>
    </subcellularLocation>
</comment>
<reference evidence="8 9" key="1">
    <citation type="submission" date="2018-07" db="EMBL/GenBank/DDBJ databases">
        <title>Genome sequence of Rhodococcus rhodnii ATCC 35071 from Rhodnius prolixus.</title>
        <authorList>
            <person name="Patel V."/>
            <person name="Vogel K.J."/>
        </authorList>
    </citation>
    <scope>NUCLEOTIDE SEQUENCE [LARGE SCALE GENOMIC DNA]</scope>
    <source>
        <strain evidence="8 9">ATCC 35071</strain>
    </source>
</reference>
<keyword evidence="5 7" id="KW-0472">Membrane</keyword>
<dbReference type="EMBL" id="QRCM01000001">
    <property type="protein sequence ID" value="TXG89996.1"/>
    <property type="molecule type" value="Genomic_DNA"/>
</dbReference>
<organism evidence="8 9">
    <name type="scientific">Rhodococcus rhodnii</name>
    <dbReference type="NCBI Taxonomy" id="38312"/>
    <lineage>
        <taxon>Bacteria</taxon>
        <taxon>Bacillati</taxon>
        <taxon>Actinomycetota</taxon>
        <taxon>Actinomycetes</taxon>
        <taxon>Mycobacteriales</taxon>
        <taxon>Nocardiaceae</taxon>
        <taxon>Rhodococcus</taxon>
    </lineage>
</organism>
<evidence type="ECO:0000313" key="9">
    <source>
        <dbReference type="Proteomes" id="UP000471120"/>
    </source>
</evidence>
<evidence type="ECO:0000256" key="2">
    <source>
        <dbReference type="ARBA" id="ARBA00022475"/>
    </source>
</evidence>
<feature type="transmembrane region" description="Helical" evidence="7">
    <location>
        <begin position="282"/>
        <end position="301"/>
    </location>
</feature>
<feature type="region of interest" description="Disordered" evidence="6">
    <location>
        <begin position="345"/>
        <end position="378"/>
    </location>
</feature>
<evidence type="ECO:0000313" key="8">
    <source>
        <dbReference type="EMBL" id="TXG89996.1"/>
    </source>
</evidence>
<keyword evidence="4 7" id="KW-1133">Transmembrane helix</keyword>
<dbReference type="PANTHER" id="PTHR39087:SF2">
    <property type="entry name" value="UPF0104 MEMBRANE PROTEIN MJ1595"/>
    <property type="match status" value="1"/>
</dbReference>
<protein>
    <submittedName>
        <fullName evidence="8">TIGR00374 family protein</fullName>
    </submittedName>
</protein>
<proteinExistence type="predicted"/>
<dbReference type="PANTHER" id="PTHR39087">
    <property type="entry name" value="UPF0104 MEMBRANE PROTEIN MJ1595"/>
    <property type="match status" value="1"/>
</dbReference>
<feature type="transmembrane region" description="Helical" evidence="7">
    <location>
        <begin position="313"/>
        <end position="335"/>
    </location>
</feature>
<evidence type="ECO:0000256" key="6">
    <source>
        <dbReference type="SAM" id="MobiDB-lite"/>
    </source>
</evidence>
<dbReference type="Proteomes" id="UP000471120">
    <property type="component" value="Unassembled WGS sequence"/>
</dbReference>
<gene>
    <name evidence="8" type="ORF">DW322_06935</name>
</gene>
<evidence type="ECO:0000256" key="1">
    <source>
        <dbReference type="ARBA" id="ARBA00004651"/>
    </source>
</evidence>
<feature type="transmembrane region" description="Helical" evidence="7">
    <location>
        <begin position="20"/>
        <end position="41"/>
    </location>
</feature>
<evidence type="ECO:0000256" key="5">
    <source>
        <dbReference type="ARBA" id="ARBA00023136"/>
    </source>
</evidence>
<dbReference type="InterPro" id="IPR022791">
    <property type="entry name" value="L-PG_synthase/AglD"/>
</dbReference>
<dbReference type="Pfam" id="PF03706">
    <property type="entry name" value="LPG_synthase_TM"/>
    <property type="match status" value="1"/>
</dbReference>
<evidence type="ECO:0000256" key="7">
    <source>
        <dbReference type="SAM" id="Phobius"/>
    </source>
</evidence>
<sequence length="378" mass="39662">MAPPRSTSPASDSSRPRRWLRITAALVLLGILTAEAVYLWPTLHESWRALTEIHWGWVGAAVVAQFVSLGAYGLLQQRLLGAGGVVVGRRRSTSVILAGTAMTLTLPAGQVFSTAFTYKQTRRWGATPVVASWQLAMSGVMAAASLAAIGAVGALAFGTRISPVALVLTLVAAIALFSALRYISRNPESMRTIGEAVLARWNRLRSNPPGTGSETWGAVLEQLDAVELRRRDGAAAFGWSAVNRVADLACLGFACWAVGAEPSFAGLLIAFTAAKAVGSIPLAPGGLGFVDGALIAALTAAGPTASGALAAVFVYRIVSFVLIALVGWLVFAVLFRSPHVGDSELADDHLDREYGQGPSPFPRRRRSGVAPDPDPDPV</sequence>
<feature type="transmembrane region" description="Helical" evidence="7">
    <location>
        <begin position="95"/>
        <end position="116"/>
    </location>
</feature>
<dbReference type="AlphaFoldDB" id="A0A6P2CFK5"/>
<feature type="compositionally biased region" description="Basic and acidic residues" evidence="6">
    <location>
        <begin position="345"/>
        <end position="354"/>
    </location>
</feature>
<dbReference type="NCBIfam" id="TIGR00374">
    <property type="entry name" value="flippase-like domain"/>
    <property type="match status" value="1"/>
</dbReference>
<dbReference type="RefSeq" id="WP_010838378.1">
    <property type="nucleotide sequence ID" value="NZ_QRCM01000001.1"/>
</dbReference>
<feature type="transmembrane region" description="Helical" evidence="7">
    <location>
        <begin position="245"/>
        <end position="270"/>
    </location>
</feature>